<dbReference type="SUPFAM" id="SSF51735">
    <property type="entry name" value="NAD(P)-binding Rossmann-fold domains"/>
    <property type="match status" value="1"/>
</dbReference>
<reference evidence="2 3" key="1">
    <citation type="submission" date="2022-11" db="EMBL/GenBank/DDBJ databases">
        <title>Mycobacterium sp. nov.</title>
        <authorList>
            <person name="Papic B."/>
            <person name="Spicic S."/>
            <person name="Duvnjak S."/>
        </authorList>
    </citation>
    <scope>NUCLEOTIDE SEQUENCE [LARGE SCALE GENOMIC DNA]</scope>
    <source>
        <strain evidence="2 3">CVI_P4</strain>
    </source>
</reference>
<keyword evidence="3" id="KW-1185">Reference proteome</keyword>
<name>A0ABT3SL88_9MYCO</name>
<protein>
    <submittedName>
        <fullName evidence="2">SDR family oxidoreductase</fullName>
    </submittedName>
</protein>
<dbReference type="InterPro" id="IPR051606">
    <property type="entry name" value="Polyketide_Oxido-like"/>
</dbReference>
<dbReference type="Proteomes" id="UP001300745">
    <property type="component" value="Unassembled WGS sequence"/>
</dbReference>
<evidence type="ECO:0000259" key="1">
    <source>
        <dbReference type="Pfam" id="PF13460"/>
    </source>
</evidence>
<dbReference type="InterPro" id="IPR036291">
    <property type="entry name" value="NAD(P)-bd_dom_sf"/>
</dbReference>
<accession>A0ABT3SL88</accession>
<dbReference type="EMBL" id="JAPJDO010000033">
    <property type="protein sequence ID" value="MCX2940137.1"/>
    <property type="molecule type" value="Genomic_DNA"/>
</dbReference>
<organism evidence="2 3">
    <name type="scientific">Mycobacterium pinniadriaticum</name>
    <dbReference type="NCBI Taxonomy" id="2994102"/>
    <lineage>
        <taxon>Bacteria</taxon>
        <taxon>Bacillati</taxon>
        <taxon>Actinomycetota</taxon>
        <taxon>Actinomycetes</taxon>
        <taxon>Mycobacteriales</taxon>
        <taxon>Mycobacteriaceae</taxon>
        <taxon>Mycobacterium</taxon>
    </lineage>
</organism>
<dbReference type="PANTHER" id="PTHR43355:SF2">
    <property type="entry name" value="FLAVIN REDUCTASE (NADPH)"/>
    <property type="match status" value="1"/>
</dbReference>
<dbReference type="InterPro" id="IPR016040">
    <property type="entry name" value="NAD(P)-bd_dom"/>
</dbReference>
<dbReference type="Pfam" id="PF13460">
    <property type="entry name" value="NAD_binding_10"/>
    <property type="match status" value="1"/>
</dbReference>
<gene>
    <name evidence="2" type="ORF">ORI27_25910</name>
</gene>
<evidence type="ECO:0000313" key="2">
    <source>
        <dbReference type="EMBL" id="MCX2940137.1"/>
    </source>
</evidence>
<dbReference type="Gene3D" id="3.40.50.720">
    <property type="entry name" value="NAD(P)-binding Rossmann-like Domain"/>
    <property type="match status" value="1"/>
</dbReference>
<feature type="domain" description="NAD(P)-binding" evidence="1">
    <location>
        <begin position="7"/>
        <end position="72"/>
    </location>
</feature>
<comment type="caution">
    <text evidence="2">The sequence shown here is derived from an EMBL/GenBank/DDBJ whole genome shotgun (WGS) entry which is preliminary data.</text>
</comment>
<proteinExistence type="predicted"/>
<sequence length="81" mass="8673">MRVTVFGASGKIGSLVVDDLLADGHYVTAYLRDPGKLKISHPNLTTIEGELSDPDRIRQTVRGADAVITVFKPGVWGPVPS</sequence>
<dbReference type="PANTHER" id="PTHR43355">
    <property type="entry name" value="FLAVIN REDUCTASE (NADPH)"/>
    <property type="match status" value="1"/>
</dbReference>
<dbReference type="RefSeq" id="WP_265999952.1">
    <property type="nucleotide sequence ID" value="NZ_JAPJDN010000033.1"/>
</dbReference>
<evidence type="ECO:0000313" key="3">
    <source>
        <dbReference type="Proteomes" id="UP001300745"/>
    </source>
</evidence>